<name>A0ACB7P321_9PEZI</name>
<comment type="caution">
    <text evidence="1">The sequence shown here is derived from an EMBL/GenBank/DDBJ whole genome shotgun (WGS) entry which is preliminary data.</text>
</comment>
<sequence length="185" mass="20687">MDSIGLPDLAITLQSRDNQGLTPLHYAAISNTAEMMERLLQLLEEQGLLATLIDDKDLDGWTPLHWACRRSNDAIVELLIAKNANTSAKTRDGWTPRYIAILHGNSHTAYLKDLPDTGEAGEDLPDGADQGLVAYCDVCFVTVYWKYWHCASPDCDDFDLCDKCYKHADQIHPPGHEFPPRVGYV</sequence>
<evidence type="ECO:0000313" key="2">
    <source>
        <dbReference type="Proteomes" id="UP000724584"/>
    </source>
</evidence>
<dbReference type="Proteomes" id="UP000724584">
    <property type="component" value="Unassembled WGS sequence"/>
</dbReference>
<keyword evidence="2" id="KW-1185">Reference proteome</keyword>
<accession>A0ACB7P321</accession>
<reference evidence="1 2" key="1">
    <citation type="journal article" date="2021" name="Nat. Commun.">
        <title>Genetic determinants of endophytism in the Arabidopsis root mycobiome.</title>
        <authorList>
            <person name="Mesny F."/>
            <person name="Miyauchi S."/>
            <person name="Thiergart T."/>
            <person name="Pickel B."/>
            <person name="Atanasova L."/>
            <person name="Karlsson M."/>
            <person name="Huettel B."/>
            <person name="Barry K.W."/>
            <person name="Haridas S."/>
            <person name="Chen C."/>
            <person name="Bauer D."/>
            <person name="Andreopoulos W."/>
            <person name="Pangilinan J."/>
            <person name="LaButti K."/>
            <person name="Riley R."/>
            <person name="Lipzen A."/>
            <person name="Clum A."/>
            <person name="Drula E."/>
            <person name="Henrissat B."/>
            <person name="Kohler A."/>
            <person name="Grigoriev I.V."/>
            <person name="Martin F.M."/>
            <person name="Hacquard S."/>
        </authorList>
    </citation>
    <scope>NUCLEOTIDE SEQUENCE [LARGE SCALE GENOMIC DNA]</scope>
    <source>
        <strain evidence="1 2">MPI-SDFR-AT-0079</strain>
    </source>
</reference>
<gene>
    <name evidence="1" type="ORF">F5144DRAFT_578653</name>
</gene>
<protein>
    <submittedName>
        <fullName evidence="1">Ankyrin repeat-containing domain protein</fullName>
    </submittedName>
</protein>
<organism evidence="1 2">
    <name type="scientific">Chaetomium tenue</name>
    <dbReference type="NCBI Taxonomy" id="1854479"/>
    <lineage>
        <taxon>Eukaryota</taxon>
        <taxon>Fungi</taxon>
        <taxon>Dikarya</taxon>
        <taxon>Ascomycota</taxon>
        <taxon>Pezizomycotina</taxon>
        <taxon>Sordariomycetes</taxon>
        <taxon>Sordariomycetidae</taxon>
        <taxon>Sordariales</taxon>
        <taxon>Chaetomiaceae</taxon>
        <taxon>Chaetomium</taxon>
    </lineage>
</organism>
<evidence type="ECO:0000313" key="1">
    <source>
        <dbReference type="EMBL" id="KAH6628317.1"/>
    </source>
</evidence>
<dbReference type="EMBL" id="JAGIZQ010000005">
    <property type="protein sequence ID" value="KAH6628317.1"/>
    <property type="molecule type" value="Genomic_DNA"/>
</dbReference>
<proteinExistence type="predicted"/>